<dbReference type="EMBL" id="SMFV01000004">
    <property type="protein sequence ID" value="TCK03912.1"/>
    <property type="molecule type" value="Genomic_DNA"/>
</dbReference>
<protein>
    <submittedName>
        <fullName evidence="1">Uncharacterized protein</fullName>
    </submittedName>
</protein>
<dbReference type="OrthoDB" id="14934at2"/>
<proteinExistence type="predicted"/>
<dbReference type="Proteomes" id="UP000295777">
    <property type="component" value="Unassembled WGS sequence"/>
</dbReference>
<sequence length="127" mass="14698">MIIDEKAIKGLAFRAADLWLNLELSRHRPDSNYEQVTSFLKQRFKAEELNPLLLTLGLLEMALIEDALKNKQYLSEEEREKIIQDVVESLANNFPKVVEEMEKILSDLDSKIKEFKLLAGKYRMGGE</sequence>
<accession>A0A4R1GI72</accession>
<name>A0A4R1GI72_9BACT</name>
<keyword evidence="2" id="KW-1185">Reference proteome</keyword>
<comment type="caution">
    <text evidence="1">The sequence shown here is derived from an EMBL/GenBank/DDBJ whole genome shotgun (WGS) entry which is preliminary data.</text>
</comment>
<organism evidence="1 2">
    <name type="scientific">Phorcysia thermohydrogeniphila</name>
    <dbReference type="NCBI Taxonomy" id="936138"/>
    <lineage>
        <taxon>Bacteria</taxon>
        <taxon>Pseudomonadati</taxon>
        <taxon>Aquificota</taxon>
        <taxon>Aquificia</taxon>
        <taxon>Desulfurobacteriales</taxon>
        <taxon>Desulfurobacteriaceae</taxon>
        <taxon>Phorcysia</taxon>
    </lineage>
</organism>
<dbReference type="RefSeq" id="WP_132526856.1">
    <property type="nucleotide sequence ID" value="NZ_SMFV01000004.1"/>
</dbReference>
<evidence type="ECO:0000313" key="1">
    <source>
        <dbReference type="EMBL" id="TCK03912.1"/>
    </source>
</evidence>
<gene>
    <name evidence="1" type="ORF">CLV27_1226</name>
</gene>
<evidence type="ECO:0000313" key="2">
    <source>
        <dbReference type="Proteomes" id="UP000295777"/>
    </source>
</evidence>
<reference evidence="1 2" key="1">
    <citation type="submission" date="2019-03" db="EMBL/GenBank/DDBJ databases">
        <title>Genomic Encyclopedia of Archaeal and Bacterial Type Strains, Phase II (KMG-II): from individual species to whole genera.</title>
        <authorList>
            <person name="Goeker M."/>
        </authorList>
    </citation>
    <scope>NUCLEOTIDE SEQUENCE [LARGE SCALE GENOMIC DNA]</scope>
    <source>
        <strain evidence="1 2">DSM 24425</strain>
    </source>
</reference>
<dbReference type="AlphaFoldDB" id="A0A4R1GI72"/>